<evidence type="ECO:0000313" key="1">
    <source>
        <dbReference type="EMBL" id="OGZ88122.1"/>
    </source>
</evidence>
<reference evidence="1 2" key="1">
    <citation type="journal article" date="2016" name="Nat. Commun.">
        <title>Thousands of microbial genomes shed light on interconnected biogeochemical processes in an aquifer system.</title>
        <authorList>
            <person name="Anantharaman K."/>
            <person name="Brown C.T."/>
            <person name="Hug L.A."/>
            <person name="Sharon I."/>
            <person name="Castelle C.J."/>
            <person name="Probst A.J."/>
            <person name="Thomas B.C."/>
            <person name="Singh A."/>
            <person name="Wilkins M.J."/>
            <person name="Karaoz U."/>
            <person name="Brodie E.L."/>
            <person name="Williams K.H."/>
            <person name="Hubbard S.S."/>
            <person name="Banfield J.F."/>
        </authorList>
    </citation>
    <scope>NUCLEOTIDE SEQUENCE [LARGE SCALE GENOMIC DNA]</scope>
</reference>
<dbReference type="Proteomes" id="UP000178935">
    <property type="component" value="Unassembled WGS sequence"/>
</dbReference>
<evidence type="ECO:0000313" key="2">
    <source>
        <dbReference type="Proteomes" id="UP000178935"/>
    </source>
</evidence>
<proteinExistence type="predicted"/>
<protein>
    <submittedName>
        <fullName evidence="1">Uncharacterized protein</fullName>
    </submittedName>
</protein>
<gene>
    <name evidence="1" type="ORF">A2561_01435</name>
</gene>
<organism evidence="1 2">
    <name type="scientific">Candidatus Staskawiczbacteria bacterium RIFOXYD1_FULL_32_13</name>
    <dbReference type="NCBI Taxonomy" id="1802234"/>
    <lineage>
        <taxon>Bacteria</taxon>
        <taxon>Candidatus Staskawicziibacteriota</taxon>
    </lineage>
</organism>
<accession>A0A1G2JM19</accession>
<dbReference type="AlphaFoldDB" id="A0A1G2JM19"/>
<sequence>MNKNENQRKEPEMAINRRMHKPCNPTTFQELKKSPMWRQALRLLARTGKIVMVAEGEACMGSYSAVVLTGKGFQLERGASGMTAAYSTRKPEHTPIRTTKEVVKMALNCSAPMSDDPPGTPTPTEGEIVANLLREIEKIRKE</sequence>
<name>A0A1G2JM19_9BACT</name>
<dbReference type="EMBL" id="MHPU01000031">
    <property type="protein sequence ID" value="OGZ88122.1"/>
    <property type="molecule type" value="Genomic_DNA"/>
</dbReference>
<comment type="caution">
    <text evidence="1">The sequence shown here is derived from an EMBL/GenBank/DDBJ whole genome shotgun (WGS) entry which is preliminary data.</text>
</comment>